<reference evidence="2 3" key="2">
    <citation type="journal article" date="2011" name="J. Bacteriol.">
        <title>Complete genome sequences for the anaerobic, extremely thermophilic plant biomass-degrading bacteria Caldicellulosiruptor hydrothermalis, Caldicellulosiruptor kristjanssonii, Caldicellulosiruptor kronotskyensis, Caldicellulosiruptor owensenis, and Caldicellulosiruptor lactoaceticus.</title>
        <authorList>
            <person name="Blumer-Schuette S.E."/>
            <person name="Ozdemir I."/>
            <person name="Mistry D."/>
            <person name="Lucas S."/>
            <person name="Lapidus A."/>
            <person name="Cheng J.F."/>
            <person name="Goodwin L.A."/>
            <person name="Pitluck S."/>
            <person name="Land M.L."/>
            <person name="Hauser L.J."/>
            <person name="Woyke T."/>
            <person name="Mikhailova N."/>
            <person name="Pati A."/>
            <person name="Kyrpides N.C."/>
            <person name="Ivanova N."/>
            <person name="Detter J.C."/>
            <person name="Walston-Davenport K."/>
            <person name="Han S."/>
            <person name="Adams M.W."/>
            <person name="Kelly R.M."/>
        </authorList>
    </citation>
    <scope>NUCLEOTIDE SEQUENCE [LARGE SCALE GENOMIC DNA]</scope>
    <source>
        <strain evidence="3">DSM 18901 / VKM B-2411 / 108</strain>
    </source>
</reference>
<dbReference type="HOGENOM" id="CLU_2822938_0_0_9"/>
<organism evidence="2 3">
    <name type="scientific">Caldicellulosiruptor hydrothermalis (strain DSM 18901 / VKM B-2411 / 108)</name>
    <dbReference type="NCBI Taxonomy" id="632292"/>
    <lineage>
        <taxon>Bacteria</taxon>
        <taxon>Bacillati</taxon>
        <taxon>Bacillota</taxon>
        <taxon>Bacillota incertae sedis</taxon>
        <taxon>Caldicellulosiruptorales</taxon>
        <taxon>Caldicellulosiruptoraceae</taxon>
        <taxon>Caldicellulosiruptor</taxon>
    </lineage>
</organism>
<gene>
    <name evidence="2" type="ordered locus">Calhy_0778</name>
</gene>
<feature type="region of interest" description="Disordered" evidence="1">
    <location>
        <begin position="1"/>
        <end position="66"/>
    </location>
</feature>
<dbReference type="Proteomes" id="UP000006890">
    <property type="component" value="Chromosome"/>
</dbReference>
<reference key="1">
    <citation type="submission" date="2010-09" db="EMBL/GenBank/DDBJ databases">
        <title>Complete sequence of Caldicellulosiruptor hydrothermalis 108.</title>
        <authorList>
            <consortium name="US DOE Joint Genome Institute"/>
            <person name="Lucas S."/>
            <person name="Copeland A."/>
            <person name="Lapidus A."/>
            <person name="Cheng J.-F."/>
            <person name="Bruce D."/>
            <person name="Goodwin L."/>
            <person name="Pitluck S."/>
            <person name="Davenport K."/>
            <person name="Detter J.C."/>
            <person name="Han C."/>
            <person name="Tapia R."/>
            <person name="Land M."/>
            <person name="Hauser L."/>
            <person name="Chang Y.-J."/>
            <person name="Jeffries C."/>
            <person name="Kyrpides N."/>
            <person name="Ivanova N."/>
            <person name="Mikhailova N."/>
            <person name="Blumer-Schuette S.E."/>
            <person name="Kelly R.M."/>
            <person name="Woyke T."/>
        </authorList>
    </citation>
    <scope>NUCLEOTIDE SEQUENCE</scope>
    <source>
        <strain>108</strain>
    </source>
</reference>
<evidence type="ECO:0000313" key="2">
    <source>
        <dbReference type="EMBL" id="ADQ06515.1"/>
    </source>
</evidence>
<evidence type="ECO:0000313" key="3">
    <source>
        <dbReference type="Proteomes" id="UP000006890"/>
    </source>
</evidence>
<proteinExistence type="predicted"/>
<name>E4QE21_CALH1</name>
<feature type="compositionally biased region" description="Basic and acidic residues" evidence="1">
    <location>
        <begin position="1"/>
        <end position="12"/>
    </location>
</feature>
<evidence type="ECO:0000256" key="1">
    <source>
        <dbReference type="SAM" id="MobiDB-lite"/>
    </source>
</evidence>
<accession>E4QE21</accession>
<dbReference type="AlphaFoldDB" id="E4QE21"/>
<dbReference type="EMBL" id="CP002219">
    <property type="protein sequence ID" value="ADQ06515.1"/>
    <property type="molecule type" value="Genomic_DNA"/>
</dbReference>
<keyword evidence="3" id="KW-1185">Reference proteome</keyword>
<feature type="compositionally biased region" description="Basic and acidic residues" evidence="1">
    <location>
        <begin position="55"/>
        <end position="66"/>
    </location>
</feature>
<sequence length="66" mass="7516">MSDNKNYKHQEQAKQNITPNKSKPVGEIFKHGYGTKDNSYLLDLASKVKLPPKKQNTDTNKKEGKN</sequence>
<dbReference type="KEGG" id="chd:Calhy_0778"/>
<protein>
    <submittedName>
        <fullName evidence="2">Uncharacterized protein</fullName>
    </submittedName>
</protein>
<dbReference type="STRING" id="632292.Calhy_0778"/>
<dbReference type="RefSeq" id="WP_013402715.1">
    <property type="nucleotide sequence ID" value="NC_014652.1"/>
</dbReference>